<feature type="disulfide bond" evidence="5 6">
    <location>
        <begin position="165"/>
        <end position="185"/>
    </location>
</feature>
<dbReference type="Pfam" id="PF00086">
    <property type="entry name" value="Thyroglobulin_1"/>
    <property type="match status" value="1"/>
</dbReference>
<keyword evidence="7" id="KW-1133">Transmembrane helix</keyword>
<dbReference type="GO" id="GO:0019882">
    <property type="term" value="P:antigen processing and presentation"/>
    <property type="evidence" value="ECO:0007669"/>
    <property type="project" value="InterPro"/>
</dbReference>
<dbReference type="InterPro" id="IPR000716">
    <property type="entry name" value="Thyroglobulin_1"/>
</dbReference>
<evidence type="ECO:0000256" key="4">
    <source>
        <dbReference type="ARBA" id="ARBA00023157"/>
    </source>
</evidence>
<evidence type="ECO:0000259" key="8">
    <source>
        <dbReference type="PROSITE" id="PS51162"/>
    </source>
</evidence>
<dbReference type="Gene3D" id="4.10.800.10">
    <property type="entry name" value="Thyroglobulin type-1"/>
    <property type="match status" value="1"/>
</dbReference>
<evidence type="ECO:0000256" key="7">
    <source>
        <dbReference type="SAM" id="Phobius"/>
    </source>
</evidence>
<proteinExistence type="predicted"/>
<dbReference type="InterPro" id="IPR015386">
    <property type="entry name" value="MHC_II-assoc_invar/CLIP_MHC-bd"/>
</dbReference>
<reference evidence="9" key="1">
    <citation type="submission" date="2016-05" db="EMBL/GenBank/DDBJ databases">
        <authorList>
            <person name="Lavstsen T."/>
            <person name="Jespersen J.S."/>
        </authorList>
    </citation>
    <scope>NUCLEOTIDE SEQUENCE</scope>
    <source>
        <tissue evidence="9">Brain</tissue>
    </source>
</reference>
<evidence type="ECO:0000256" key="1">
    <source>
        <dbReference type="ARBA" id="ARBA00004613"/>
    </source>
</evidence>
<dbReference type="GO" id="GO:0042289">
    <property type="term" value="F:MHC class II protein binding"/>
    <property type="evidence" value="ECO:0007669"/>
    <property type="project" value="InterPro"/>
</dbReference>
<dbReference type="GO" id="GO:0035718">
    <property type="term" value="F:macrophage migration inhibitory factor binding"/>
    <property type="evidence" value="ECO:0007669"/>
    <property type="project" value="InterPro"/>
</dbReference>
<dbReference type="PANTHER" id="PTHR12352">
    <property type="entry name" value="SECRETED MODULAR CALCIUM-BINDING PROTEIN"/>
    <property type="match status" value="1"/>
</dbReference>
<evidence type="ECO:0000256" key="6">
    <source>
        <dbReference type="PROSITE-ProRule" id="PRU00500"/>
    </source>
</evidence>
<dbReference type="SMART" id="SM00211">
    <property type="entry name" value="TY"/>
    <property type="match status" value="1"/>
</dbReference>
<gene>
    <name evidence="9" type="primary">CD74B</name>
</gene>
<dbReference type="EMBL" id="HADW01001616">
    <property type="protein sequence ID" value="SBP03016.1"/>
    <property type="molecule type" value="Transcribed_RNA"/>
</dbReference>
<evidence type="ECO:0000256" key="2">
    <source>
        <dbReference type="ARBA" id="ARBA00022525"/>
    </source>
</evidence>
<dbReference type="Pfam" id="PF09307">
    <property type="entry name" value="MHC2-interact"/>
    <property type="match status" value="1"/>
</dbReference>
<dbReference type="GO" id="GO:0006955">
    <property type="term" value="P:immune response"/>
    <property type="evidence" value="ECO:0007669"/>
    <property type="project" value="InterPro"/>
</dbReference>
<keyword evidence="7" id="KW-0472">Membrane</keyword>
<sequence>MSDPETPNQPLIGASNQQTAVNVGEPAHGGSSSRAYKVAGLTLLACVLIVGQSAIAYFLFSQSGDIKSLQDENNKMNTELTKTRSGLSAGSMPVRMHMPMSSMHVAFDNTKEEEESTSGKTAAPLTNCQLEAAGLKALQVPGFFPECDKNGLYKSQQCFATQCWCVNPETGLQIPGSAREGQVMCNTFALTGKMLGTDDDLEILTE</sequence>
<dbReference type="InterPro" id="IPR036857">
    <property type="entry name" value="Thyroglobulin_1_sf"/>
</dbReference>
<evidence type="ECO:0000256" key="3">
    <source>
        <dbReference type="ARBA" id="ARBA00022737"/>
    </source>
</evidence>
<dbReference type="PIRSF" id="PIRSF001992">
    <property type="entry name" value="CD74_antigen"/>
    <property type="match status" value="1"/>
</dbReference>
<dbReference type="GO" id="GO:0005615">
    <property type="term" value="C:extracellular space"/>
    <property type="evidence" value="ECO:0007669"/>
    <property type="project" value="TreeGrafter"/>
</dbReference>
<evidence type="ECO:0000313" key="9">
    <source>
        <dbReference type="EMBL" id="SBP03016.1"/>
    </source>
</evidence>
<dbReference type="PROSITE" id="PS51162">
    <property type="entry name" value="THYROGLOBULIN_1_2"/>
    <property type="match status" value="1"/>
</dbReference>
<keyword evidence="4 5" id="KW-1015">Disulfide bond</keyword>
<dbReference type="SUPFAM" id="SSF57610">
    <property type="entry name" value="Thyroglobulin type-1 domain"/>
    <property type="match status" value="1"/>
</dbReference>
<organism evidence="9">
    <name type="scientific">Iconisemion striatum</name>
    <dbReference type="NCBI Taxonomy" id="60296"/>
    <lineage>
        <taxon>Eukaryota</taxon>
        <taxon>Metazoa</taxon>
        <taxon>Chordata</taxon>
        <taxon>Craniata</taxon>
        <taxon>Vertebrata</taxon>
        <taxon>Euteleostomi</taxon>
        <taxon>Actinopterygii</taxon>
        <taxon>Neopterygii</taxon>
        <taxon>Teleostei</taxon>
        <taxon>Neoteleostei</taxon>
        <taxon>Acanthomorphata</taxon>
        <taxon>Ovalentaria</taxon>
        <taxon>Atherinomorphae</taxon>
        <taxon>Cyprinodontiformes</taxon>
        <taxon>Nothobranchiidae</taxon>
        <taxon>Iconisemion</taxon>
    </lineage>
</organism>
<dbReference type="EMBL" id="HADX01012915">
    <property type="protein sequence ID" value="SBP35147.1"/>
    <property type="molecule type" value="Transcribed_RNA"/>
</dbReference>
<evidence type="ECO:0000256" key="5">
    <source>
        <dbReference type="PIRSR" id="PIRSR001992-1"/>
    </source>
</evidence>
<feature type="domain" description="Thyroglobulin type-1" evidence="8">
    <location>
        <begin position="125"/>
        <end position="185"/>
    </location>
</feature>
<reference evidence="9" key="2">
    <citation type="submission" date="2016-06" db="EMBL/GenBank/DDBJ databases">
        <title>The genome of a short-lived fish provides insights into sex chromosome evolution and the genetic control of aging.</title>
        <authorList>
            <person name="Reichwald K."/>
            <person name="Felder M."/>
            <person name="Petzold A."/>
            <person name="Koch P."/>
            <person name="Groth M."/>
            <person name="Platzer M."/>
        </authorList>
    </citation>
    <scope>NUCLEOTIDE SEQUENCE</scope>
    <source>
        <tissue evidence="9">Brain</tissue>
    </source>
</reference>
<dbReference type="InterPro" id="IPR051950">
    <property type="entry name" value="Dev_reg/Prot_inhib"/>
</dbReference>
<dbReference type="InterPro" id="IPR043530">
    <property type="entry name" value="CD74_antigen"/>
</dbReference>
<protein>
    <submittedName>
        <fullName evidence="9">CD74 molecule, major histocompatibility complex, class II invariant chain b</fullName>
    </submittedName>
</protein>
<feature type="disulfide bond" evidence="5 6">
    <location>
        <begin position="128"/>
        <end position="147"/>
    </location>
</feature>
<keyword evidence="3" id="KW-0677">Repeat</keyword>
<feature type="disulfide bond" evidence="5">
    <location>
        <begin position="158"/>
        <end position="163"/>
    </location>
</feature>
<accession>A0A1A7WBW6</accession>
<keyword evidence="7" id="KW-0812">Transmembrane</keyword>
<dbReference type="GO" id="GO:0006886">
    <property type="term" value="P:intracellular protein transport"/>
    <property type="evidence" value="ECO:0007669"/>
    <property type="project" value="InterPro"/>
</dbReference>
<comment type="caution">
    <text evidence="6">Lacks conserved residue(s) required for the propagation of feature annotation.</text>
</comment>
<dbReference type="CDD" id="cd00191">
    <property type="entry name" value="TY"/>
    <property type="match status" value="1"/>
</dbReference>
<dbReference type="AlphaFoldDB" id="A0A1A7WBW6"/>
<dbReference type="PANTHER" id="PTHR12352:SF3">
    <property type="entry name" value="NIDOGEN-2"/>
    <property type="match status" value="1"/>
</dbReference>
<dbReference type="PROSITE" id="PS00484">
    <property type="entry name" value="THYROGLOBULIN_1_1"/>
    <property type="match status" value="1"/>
</dbReference>
<keyword evidence="2" id="KW-0964">Secreted</keyword>
<name>A0A1A7WBW6_9TELE</name>
<comment type="subcellular location">
    <subcellularLocation>
        <location evidence="1">Secreted</location>
    </subcellularLocation>
</comment>
<dbReference type="GO" id="GO:0016020">
    <property type="term" value="C:membrane"/>
    <property type="evidence" value="ECO:0007669"/>
    <property type="project" value="InterPro"/>
</dbReference>
<feature type="transmembrane region" description="Helical" evidence="7">
    <location>
        <begin position="38"/>
        <end position="60"/>
    </location>
</feature>